<protein>
    <recommendedName>
        <fullName evidence="6">Metallo-beta-lactamase domain-containing protein</fullName>
    </recommendedName>
</protein>
<evidence type="ECO:0000259" key="6">
    <source>
        <dbReference type="SMART" id="SM00849"/>
    </source>
</evidence>
<dbReference type="InterPro" id="IPR051453">
    <property type="entry name" value="MBL_Glyoxalase_II"/>
</dbReference>
<keyword evidence="8" id="KW-1185">Reference proteome</keyword>
<dbReference type="Gene3D" id="3.60.15.10">
    <property type="entry name" value="Ribonuclease Z/Hydroxyacylglutathione hydrolase-like"/>
    <property type="match status" value="1"/>
</dbReference>
<evidence type="ECO:0000256" key="2">
    <source>
        <dbReference type="ARBA" id="ARBA00022723"/>
    </source>
</evidence>
<comment type="cofactor">
    <cofactor evidence="1">
        <name>Zn(2+)</name>
        <dbReference type="ChEBI" id="CHEBI:29105"/>
    </cofactor>
</comment>
<dbReference type="GO" id="GO:0046872">
    <property type="term" value="F:metal ion binding"/>
    <property type="evidence" value="ECO:0007669"/>
    <property type="project" value="UniProtKB-KW"/>
</dbReference>
<dbReference type="InterPro" id="IPR019734">
    <property type="entry name" value="TPR_rpt"/>
</dbReference>
<dbReference type="PANTHER" id="PTHR46233:SF3">
    <property type="entry name" value="HYDROXYACYLGLUTATHIONE HYDROLASE GLOC"/>
    <property type="match status" value="1"/>
</dbReference>
<evidence type="ECO:0000256" key="5">
    <source>
        <dbReference type="PROSITE-ProRule" id="PRU00339"/>
    </source>
</evidence>
<reference evidence="7" key="1">
    <citation type="submission" date="2020-05" db="EMBL/GenBank/DDBJ databases">
        <title>Phylogenomic resolution of chytrid fungi.</title>
        <authorList>
            <person name="Stajich J.E."/>
            <person name="Amses K."/>
            <person name="Simmons R."/>
            <person name="Seto K."/>
            <person name="Myers J."/>
            <person name="Bonds A."/>
            <person name="Quandt C.A."/>
            <person name="Barry K."/>
            <person name="Liu P."/>
            <person name="Grigoriev I."/>
            <person name="Longcore J.E."/>
            <person name="James T.Y."/>
        </authorList>
    </citation>
    <scope>NUCLEOTIDE SEQUENCE</scope>
    <source>
        <strain evidence="7">JEL0476</strain>
    </source>
</reference>
<comment type="caution">
    <text evidence="7">The sequence shown here is derived from an EMBL/GenBank/DDBJ whole genome shotgun (WGS) entry which is preliminary data.</text>
</comment>
<evidence type="ECO:0000256" key="1">
    <source>
        <dbReference type="ARBA" id="ARBA00001947"/>
    </source>
</evidence>
<dbReference type="Proteomes" id="UP001211065">
    <property type="component" value="Unassembled WGS sequence"/>
</dbReference>
<dbReference type="AlphaFoldDB" id="A0AAD5U0H0"/>
<evidence type="ECO:0000256" key="4">
    <source>
        <dbReference type="ARBA" id="ARBA00022833"/>
    </source>
</evidence>
<evidence type="ECO:0000256" key="3">
    <source>
        <dbReference type="ARBA" id="ARBA00022801"/>
    </source>
</evidence>
<dbReference type="SUPFAM" id="SSF56281">
    <property type="entry name" value="Metallo-hydrolase/oxidoreductase"/>
    <property type="match status" value="1"/>
</dbReference>
<evidence type="ECO:0000313" key="8">
    <source>
        <dbReference type="Proteomes" id="UP001211065"/>
    </source>
</evidence>
<feature type="domain" description="Metallo-beta-lactamase" evidence="6">
    <location>
        <begin position="197"/>
        <end position="418"/>
    </location>
</feature>
<dbReference type="SMART" id="SM00028">
    <property type="entry name" value="TPR"/>
    <property type="match status" value="3"/>
</dbReference>
<name>A0AAD5U0H0_9FUNG</name>
<keyword evidence="5" id="KW-0802">TPR repeat</keyword>
<dbReference type="InterPro" id="IPR001279">
    <property type="entry name" value="Metallo-B-lactamas"/>
</dbReference>
<keyword evidence="2" id="KW-0479">Metal-binding</keyword>
<sequence length="428" mass="48142">MISEVEAYKAKGNLAFQAGKFEQAVAEYTKGIEFLKSNKRPTSIMNTMYNFISLQENIEKSIPPPSVKNQLLAVLYSNRSAANLSKKSLIEASLDAQQAINLNPSEVKYIYRLAEVKFQQNLYHESLKLFIQCSELMPKDHISYSNIIEKITLINFTLKDMDSGLKILQISPGKDICFKTLLAPIQSAIFDYAIQMKNFIYFISHRASKQALIVDACWDIDGILKFATENDVEIVGAILTHYHVDHAGGIPPPPFDKYGIRVDGLAKLLKKLPHIKVFINEHEIPQVIAGNPDISQKQIVPTTDGFEVSLPLEIKPKNHRHSFSPMIRQNTATRRNTLNSPLNFQQRIPIKFIHTPGHSRGSQCILVNNNRLFTGDTMFIGSCGRVVLPGHAYGGKFTTIQWERESGILSIEAFGVQLIIRGPNSYKI</sequence>
<dbReference type="EMBL" id="JADGJW010000296">
    <property type="protein sequence ID" value="KAJ3220503.1"/>
    <property type="molecule type" value="Genomic_DNA"/>
</dbReference>
<gene>
    <name evidence="7" type="ORF">HK099_004241</name>
</gene>
<evidence type="ECO:0000313" key="7">
    <source>
        <dbReference type="EMBL" id="KAJ3220503.1"/>
    </source>
</evidence>
<dbReference type="PROSITE" id="PS50005">
    <property type="entry name" value="TPR"/>
    <property type="match status" value="1"/>
</dbReference>
<dbReference type="SMART" id="SM00849">
    <property type="entry name" value="Lactamase_B"/>
    <property type="match status" value="1"/>
</dbReference>
<feature type="repeat" description="TPR" evidence="5">
    <location>
        <begin position="5"/>
        <end position="38"/>
    </location>
</feature>
<dbReference type="Pfam" id="PF00753">
    <property type="entry name" value="Lactamase_B"/>
    <property type="match status" value="1"/>
</dbReference>
<dbReference type="InterPro" id="IPR036866">
    <property type="entry name" value="RibonucZ/Hydroxyglut_hydro"/>
</dbReference>
<dbReference type="Gene3D" id="1.25.40.10">
    <property type="entry name" value="Tetratricopeptide repeat domain"/>
    <property type="match status" value="1"/>
</dbReference>
<accession>A0AAD5U0H0</accession>
<dbReference type="PANTHER" id="PTHR46233">
    <property type="entry name" value="HYDROXYACYLGLUTATHIONE HYDROLASE GLOC"/>
    <property type="match status" value="1"/>
</dbReference>
<proteinExistence type="predicted"/>
<organism evidence="7 8">
    <name type="scientific">Clydaea vesicula</name>
    <dbReference type="NCBI Taxonomy" id="447962"/>
    <lineage>
        <taxon>Eukaryota</taxon>
        <taxon>Fungi</taxon>
        <taxon>Fungi incertae sedis</taxon>
        <taxon>Chytridiomycota</taxon>
        <taxon>Chytridiomycota incertae sedis</taxon>
        <taxon>Chytridiomycetes</taxon>
        <taxon>Lobulomycetales</taxon>
        <taxon>Lobulomycetaceae</taxon>
        <taxon>Clydaea</taxon>
    </lineage>
</organism>
<dbReference type="SUPFAM" id="SSF48452">
    <property type="entry name" value="TPR-like"/>
    <property type="match status" value="1"/>
</dbReference>
<dbReference type="InterPro" id="IPR011990">
    <property type="entry name" value="TPR-like_helical_dom_sf"/>
</dbReference>
<keyword evidence="4" id="KW-0862">Zinc</keyword>
<dbReference type="GO" id="GO:0016787">
    <property type="term" value="F:hydrolase activity"/>
    <property type="evidence" value="ECO:0007669"/>
    <property type="project" value="UniProtKB-KW"/>
</dbReference>
<keyword evidence="3" id="KW-0378">Hydrolase</keyword>